<evidence type="ECO:0000256" key="1">
    <source>
        <dbReference type="SAM" id="MobiDB-lite"/>
    </source>
</evidence>
<keyword evidence="2" id="KW-0732">Signal</keyword>
<proteinExistence type="predicted"/>
<name>A0A1A9UU26_GLOAU</name>
<dbReference type="VEuPathDB" id="VectorBase:GAUT015265"/>
<evidence type="ECO:0000256" key="2">
    <source>
        <dbReference type="SAM" id="SignalP"/>
    </source>
</evidence>
<evidence type="ECO:0000313" key="3">
    <source>
        <dbReference type="EnsemblMetazoa" id="GAUT015265-PA"/>
    </source>
</evidence>
<accession>A0A1A9UU26</accession>
<evidence type="ECO:0000313" key="4">
    <source>
        <dbReference type="Proteomes" id="UP000078200"/>
    </source>
</evidence>
<dbReference type="Proteomes" id="UP000078200">
    <property type="component" value="Unassembled WGS sequence"/>
</dbReference>
<sequence>MSSTCIQNIFIFLLLLMVCATVADPPTTTEEDDTVKKSYTWHWQSPLSYVKRRSFFPEYRGGLYDEKLDFKPQENEEENNYNNNNNNNQDFDNIMPNFNVIDYNKRRSPYYSVFAPRNAPQSRFLITLALCSMLSMSRSAETTTTEDDESNRMLYRNTYNKIIRDLRDHWQSPIMYLKKRGYLPDLKTVMAQKPKRYQPKIDYTDYYDSSKRGQDSSDVTQLDEQLYKDMINRPEELQNYNDVERSANEGFFSNMKNKLIGFFASKKTEDPLEQDDISLTQDKIDEANLKDKDSEEKGRDENDGTKSELKSKEVVKNFISDEDLSLDSAEDKFSTVIDTSGTSMLLNT</sequence>
<organism evidence="3 4">
    <name type="scientific">Glossina austeni</name>
    <name type="common">Savannah tsetse fly</name>
    <dbReference type="NCBI Taxonomy" id="7395"/>
    <lineage>
        <taxon>Eukaryota</taxon>
        <taxon>Metazoa</taxon>
        <taxon>Ecdysozoa</taxon>
        <taxon>Arthropoda</taxon>
        <taxon>Hexapoda</taxon>
        <taxon>Insecta</taxon>
        <taxon>Pterygota</taxon>
        <taxon>Neoptera</taxon>
        <taxon>Endopterygota</taxon>
        <taxon>Diptera</taxon>
        <taxon>Brachycera</taxon>
        <taxon>Muscomorpha</taxon>
        <taxon>Hippoboscoidea</taxon>
        <taxon>Glossinidae</taxon>
        <taxon>Glossina</taxon>
    </lineage>
</organism>
<feature type="signal peptide" evidence="2">
    <location>
        <begin position="1"/>
        <end position="23"/>
    </location>
</feature>
<feature type="region of interest" description="Disordered" evidence="1">
    <location>
        <begin position="282"/>
        <end position="310"/>
    </location>
</feature>
<dbReference type="EnsemblMetazoa" id="GAUT015265-RA">
    <property type="protein sequence ID" value="GAUT015265-PA"/>
    <property type="gene ID" value="GAUT015265"/>
</dbReference>
<keyword evidence="4" id="KW-1185">Reference proteome</keyword>
<reference evidence="3" key="1">
    <citation type="submission" date="2020-05" db="UniProtKB">
        <authorList>
            <consortium name="EnsemblMetazoa"/>
        </authorList>
    </citation>
    <scope>IDENTIFICATION</scope>
    <source>
        <strain evidence="3">TTRI</strain>
    </source>
</reference>
<dbReference type="AlphaFoldDB" id="A0A1A9UU26"/>
<protein>
    <submittedName>
        <fullName evidence="3">Uncharacterized protein</fullName>
    </submittedName>
</protein>
<feature type="chain" id="PRO_5008398817" evidence="2">
    <location>
        <begin position="24"/>
        <end position="348"/>
    </location>
</feature>